<keyword evidence="4 9" id="KW-0812">Transmembrane</keyword>
<dbReference type="AlphaFoldDB" id="A0AAV2QBW6"/>
<keyword evidence="3" id="KW-1003">Cell membrane</keyword>
<dbReference type="GO" id="GO:0015276">
    <property type="term" value="F:ligand-gated monoatomic ion channel activity"/>
    <property type="evidence" value="ECO:0007669"/>
    <property type="project" value="InterPro"/>
</dbReference>
<dbReference type="GO" id="GO:0005886">
    <property type="term" value="C:plasma membrane"/>
    <property type="evidence" value="ECO:0007669"/>
    <property type="project" value="UniProtKB-SubCell"/>
</dbReference>
<sequence length="312" mass="35632">IESTTLISRAPEETNRSFAVFRPFSSVVWLGLIILTLLMGPTLYVAFWIRRKFLCSNTGKASPYSLADLSFNMYRSLMGYNNLLKVTQSSIRLLLIVWYIIAKVFQSLYSGTLTAHLVKPTFQDPINSLEELLTAARKKRFMPVVQKETSIYFLFEQSSSGLFHNIWKHHHRKNSLVDTVEECIQTAASPRIVCLEAKLAAEIHMMRFGRHQYHVATDNFYPQGYGIAFPKGSPYTAVFDHAVLRMTEAGLITKWKNDQLFMQDNSKIKRISSKDGLQSLNLLQIQGGFFLYGIGIVISILVFLVEYCNFSK</sequence>
<keyword evidence="12" id="KW-1185">Reference proteome</keyword>
<comment type="similarity">
    <text evidence="2">Belongs to the glutamate-gated ion channel (TC 1.A.10.1) family.</text>
</comment>
<feature type="transmembrane region" description="Helical" evidence="9">
    <location>
        <begin position="27"/>
        <end position="49"/>
    </location>
</feature>
<evidence type="ECO:0000313" key="11">
    <source>
        <dbReference type="EMBL" id="CAL4075686.1"/>
    </source>
</evidence>
<dbReference type="GO" id="GO:0050906">
    <property type="term" value="P:detection of stimulus involved in sensory perception"/>
    <property type="evidence" value="ECO:0007669"/>
    <property type="project" value="UniProtKB-ARBA"/>
</dbReference>
<dbReference type="PANTHER" id="PTHR42643">
    <property type="entry name" value="IONOTROPIC RECEPTOR 20A-RELATED"/>
    <property type="match status" value="1"/>
</dbReference>
<dbReference type="EMBL" id="CAXKWB010004843">
    <property type="protein sequence ID" value="CAL4075686.1"/>
    <property type="molecule type" value="Genomic_DNA"/>
</dbReference>
<keyword evidence="7" id="KW-0675">Receptor</keyword>
<dbReference type="PANTHER" id="PTHR42643:SF24">
    <property type="entry name" value="IONOTROPIC RECEPTOR 60A"/>
    <property type="match status" value="1"/>
</dbReference>
<protein>
    <recommendedName>
        <fullName evidence="10">Ionotropic glutamate receptor C-terminal domain-containing protein</fullName>
    </recommendedName>
</protein>
<keyword evidence="6 9" id="KW-0472">Membrane</keyword>
<evidence type="ECO:0000259" key="10">
    <source>
        <dbReference type="Pfam" id="PF00060"/>
    </source>
</evidence>
<dbReference type="SUPFAM" id="SSF53850">
    <property type="entry name" value="Periplasmic binding protein-like II"/>
    <property type="match status" value="1"/>
</dbReference>
<evidence type="ECO:0000256" key="8">
    <source>
        <dbReference type="ARBA" id="ARBA00023180"/>
    </source>
</evidence>
<dbReference type="Gene3D" id="3.40.190.10">
    <property type="entry name" value="Periplasmic binding protein-like II"/>
    <property type="match status" value="1"/>
</dbReference>
<evidence type="ECO:0000256" key="9">
    <source>
        <dbReference type="SAM" id="Phobius"/>
    </source>
</evidence>
<evidence type="ECO:0000256" key="1">
    <source>
        <dbReference type="ARBA" id="ARBA00004651"/>
    </source>
</evidence>
<evidence type="ECO:0000256" key="7">
    <source>
        <dbReference type="ARBA" id="ARBA00023170"/>
    </source>
</evidence>
<dbReference type="Pfam" id="PF00060">
    <property type="entry name" value="Lig_chan"/>
    <property type="match status" value="1"/>
</dbReference>
<comment type="subcellular location">
    <subcellularLocation>
        <location evidence="1">Cell membrane</location>
        <topology evidence="1">Multi-pass membrane protein</topology>
    </subcellularLocation>
</comment>
<dbReference type="InterPro" id="IPR001320">
    <property type="entry name" value="Iontro_rcpt_C"/>
</dbReference>
<dbReference type="Proteomes" id="UP001497623">
    <property type="component" value="Unassembled WGS sequence"/>
</dbReference>
<feature type="transmembrane region" description="Helical" evidence="9">
    <location>
        <begin position="289"/>
        <end position="310"/>
    </location>
</feature>
<keyword evidence="8" id="KW-0325">Glycoprotein</keyword>
<dbReference type="Gene3D" id="1.10.287.70">
    <property type="match status" value="1"/>
</dbReference>
<reference evidence="11 12" key="1">
    <citation type="submission" date="2024-05" db="EMBL/GenBank/DDBJ databases">
        <authorList>
            <person name="Wallberg A."/>
        </authorList>
    </citation>
    <scope>NUCLEOTIDE SEQUENCE [LARGE SCALE GENOMIC DNA]</scope>
</reference>
<proteinExistence type="inferred from homology"/>
<organism evidence="11 12">
    <name type="scientific">Meganyctiphanes norvegica</name>
    <name type="common">Northern krill</name>
    <name type="synonym">Thysanopoda norvegica</name>
    <dbReference type="NCBI Taxonomy" id="48144"/>
    <lineage>
        <taxon>Eukaryota</taxon>
        <taxon>Metazoa</taxon>
        <taxon>Ecdysozoa</taxon>
        <taxon>Arthropoda</taxon>
        <taxon>Crustacea</taxon>
        <taxon>Multicrustacea</taxon>
        <taxon>Malacostraca</taxon>
        <taxon>Eumalacostraca</taxon>
        <taxon>Eucarida</taxon>
        <taxon>Euphausiacea</taxon>
        <taxon>Euphausiidae</taxon>
        <taxon>Meganyctiphanes</taxon>
    </lineage>
</organism>
<gene>
    <name evidence="11" type="ORF">MNOR_LOCUS9851</name>
</gene>
<evidence type="ECO:0000313" key="12">
    <source>
        <dbReference type="Proteomes" id="UP001497623"/>
    </source>
</evidence>
<feature type="domain" description="Ionotropic glutamate receptor C-terminal" evidence="10">
    <location>
        <begin position="27"/>
        <end position="296"/>
    </location>
</feature>
<keyword evidence="5 9" id="KW-1133">Transmembrane helix</keyword>
<comment type="caution">
    <text evidence="11">The sequence shown here is derived from an EMBL/GenBank/DDBJ whole genome shotgun (WGS) entry which is preliminary data.</text>
</comment>
<evidence type="ECO:0000256" key="5">
    <source>
        <dbReference type="ARBA" id="ARBA00022989"/>
    </source>
</evidence>
<evidence type="ECO:0000256" key="6">
    <source>
        <dbReference type="ARBA" id="ARBA00023136"/>
    </source>
</evidence>
<evidence type="ECO:0000256" key="4">
    <source>
        <dbReference type="ARBA" id="ARBA00022692"/>
    </source>
</evidence>
<accession>A0AAV2QBW6</accession>
<evidence type="ECO:0000256" key="3">
    <source>
        <dbReference type="ARBA" id="ARBA00022475"/>
    </source>
</evidence>
<name>A0AAV2QBW6_MEGNR</name>
<evidence type="ECO:0000256" key="2">
    <source>
        <dbReference type="ARBA" id="ARBA00008685"/>
    </source>
</evidence>
<feature type="non-terminal residue" evidence="11">
    <location>
        <position position="1"/>
    </location>
</feature>
<dbReference type="InterPro" id="IPR052192">
    <property type="entry name" value="Insect_Ionotropic_Sensory_Rcpt"/>
</dbReference>